<keyword evidence="10" id="KW-0862">Zinc</keyword>
<dbReference type="InterPro" id="IPR027417">
    <property type="entry name" value="P-loop_NTPase"/>
</dbReference>
<dbReference type="Pfam" id="PF00271">
    <property type="entry name" value="Helicase_C"/>
    <property type="match status" value="1"/>
</dbReference>
<feature type="domain" description="ADF-H" evidence="19">
    <location>
        <begin position="1046"/>
        <end position="1179"/>
    </location>
</feature>
<dbReference type="SMART" id="SM00184">
    <property type="entry name" value="RING"/>
    <property type="match status" value="1"/>
</dbReference>
<dbReference type="InterPro" id="IPR029006">
    <property type="entry name" value="ADF-H/Gelsolin-like_dom_sf"/>
</dbReference>
<evidence type="ECO:0000259" key="19">
    <source>
        <dbReference type="PROSITE" id="PS51263"/>
    </source>
</evidence>
<dbReference type="GO" id="GO:0030042">
    <property type="term" value="P:actin filament depolymerization"/>
    <property type="evidence" value="ECO:0007669"/>
    <property type="project" value="InterPro"/>
</dbReference>
<dbReference type="Gene3D" id="3.40.20.10">
    <property type="entry name" value="Severin"/>
    <property type="match status" value="1"/>
</dbReference>
<keyword evidence="8" id="KW-0378">Hydrolase</keyword>
<feature type="compositionally biased region" description="Acidic residues" evidence="15">
    <location>
        <begin position="195"/>
        <end position="217"/>
    </location>
</feature>
<comment type="caution">
    <text evidence="20">The sequence shown here is derived from an EMBL/GenBank/DDBJ whole genome shotgun (WGS) entry which is preliminary data.</text>
</comment>
<evidence type="ECO:0000256" key="15">
    <source>
        <dbReference type="SAM" id="MobiDB-lite"/>
    </source>
</evidence>
<dbReference type="InterPro" id="IPR000330">
    <property type="entry name" value="SNF2_N"/>
</dbReference>
<dbReference type="InterPro" id="IPR017907">
    <property type="entry name" value="Znf_RING_CS"/>
</dbReference>
<dbReference type="GO" id="GO:0008094">
    <property type="term" value="F:ATP-dependent activity, acting on DNA"/>
    <property type="evidence" value="ECO:0007669"/>
    <property type="project" value="TreeGrafter"/>
</dbReference>
<gene>
    <name evidence="20" type="primary">RAD16</name>
    <name evidence="20" type="ORF">OC846_005807</name>
</gene>
<dbReference type="GO" id="GO:0016787">
    <property type="term" value="F:hydrolase activity"/>
    <property type="evidence" value="ECO:0007669"/>
    <property type="project" value="UniProtKB-KW"/>
</dbReference>
<feature type="domain" description="RING-type" evidence="16">
    <location>
        <begin position="783"/>
        <end position="827"/>
    </location>
</feature>
<comment type="similarity">
    <text evidence="3">Belongs to the SNF2/RAD54 helicase family.</text>
</comment>
<dbReference type="Gene3D" id="3.40.50.10810">
    <property type="entry name" value="Tandem AAA-ATPase domain"/>
    <property type="match status" value="1"/>
</dbReference>
<evidence type="ECO:0000256" key="10">
    <source>
        <dbReference type="ARBA" id="ARBA00022833"/>
    </source>
</evidence>
<evidence type="ECO:0000256" key="2">
    <source>
        <dbReference type="ARBA" id="ARBA00006844"/>
    </source>
</evidence>
<feature type="compositionally biased region" description="Acidic residues" evidence="15">
    <location>
        <begin position="49"/>
        <end position="58"/>
    </location>
</feature>
<dbReference type="GO" id="GO:0006289">
    <property type="term" value="P:nucleotide-excision repair"/>
    <property type="evidence" value="ECO:0007669"/>
    <property type="project" value="TreeGrafter"/>
</dbReference>
<evidence type="ECO:0000256" key="7">
    <source>
        <dbReference type="ARBA" id="ARBA00022771"/>
    </source>
</evidence>
<dbReference type="CDD" id="cd11286">
    <property type="entry name" value="ADF_cofilin_like"/>
    <property type="match status" value="1"/>
</dbReference>
<evidence type="ECO:0000256" key="14">
    <source>
        <dbReference type="PROSITE-ProRule" id="PRU00175"/>
    </source>
</evidence>
<evidence type="ECO:0000313" key="21">
    <source>
        <dbReference type="Proteomes" id="UP001176517"/>
    </source>
</evidence>
<dbReference type="Pfam" id="PF00176">
    <property type="entry name" value="SNF2-rel_dom"/>
    <property type="match status" value="1"/>
</dbReference>
<evidence type="ECO:0000256" key="12">
    <source>
        <dbReference type="ARBA" id="ARBA00023203"/>
    </source>
</evidence>
<proteinExistence type="inferred from homology"/>
<dbReference type="InterPro" id="IPR001650">
    <property type="entry name" value="Helicase_C-like"/>
</dbReference>
<dbReference type="GO" id="GO:0016363">
    <property type="term" value="C:nuclear matrix"/>
    <property type="evidence" value="ECO:0007669"/>
    <property type="project" value="UniProtKB-SubCell"/>
</dbReference>
<feature type="compositionally biased region" description="Basic and acidic residues" evidence="15">
    <location>
        <begin position="76"/>
        <end position="90"/>
    </location>
</feature>
<dbReference type="Pfam" id="PF00097">
    <property type="entry name" value="zf-C3HC4"/>
    <property type="match status" value="1"/>
</dbReference>
<dbReference type="InterPro" id="IPR018957">
    <property type="entry name" value="Znf_C3HC4_RING-type"/>
</dbReference>
<dbReference type="SMART" id="SM00487">
    <property type="entry name" value="DEXDc"/>
    <property type="match status" value="1"/>
</dbReference>
<dbReference type="PANTHER" id="PTHR45626">
    <property type="entry name" value="TRANSCRIPTION TERMINATION FACTOR 2-RELATED"/>
    <property type="match status" value="1"/>
</dbReference>
<keyword evidence="9" id="KW-0347">Helicase</keyword>
<dbReference type="InterPro" id="IPR013083">
    <property type="entry name" value="Znf_RING/FYVE/PHD"/>
</dbReference>
<dbReference type="Gene3D" id="3.30.40.10">
    <property type="entry name" value="Zinc/RING finger domain, C3HC4 (zinc finger)"/>
    <property type="match status" value="1"/>
</dbReference>
<feature type="compositionally biased region" description="Basic and acidic residues" evidence="15">
    <location>
        <begin position="347"/>
        <end position="360"/>
    </location>
</feature>
<evidence type="ECO:0000256" key="3">
    <source>
        <dbReference type="ARBA" id="ARBA00007025"/>
    </source>
</evidence>
<evidence type="ECO:0000256" key="9">
    <source>
        <dbReference type="ARBA" id="ARBA00022806"/>
    </source>
</evidence>
<keyword evidence="21" id="KW-1185">Reference proteome</keyword>
<feature type="compositionally biased region" description="Basic and acidic residues" evidence="15">
    <location>
        <begin position="276"/>
        <end position="293"/>
    </location>
</feature>
<evidence type="ECO:0000259" key="18">
    <source>
        <dbReference type="PROSITE" id="PS51194"/>
    </source>
</evidence>
<dbReference type="InterPro" id="IPR001841">
    <property type="entry name" value="Znf_RING"/>
</dbReference>
<evidence type="ECO:0000256" key="11">
    <source>
        <dbReference type="ARBA" id="ARBA00022840"/>
    </source>
</evidence>
<keyword evidence="12" id="KW-0009">Actin-binding</keyword>
<keyword evidence="11" id="KW-0067">ATP-binding</keyword>
<dbReference type="InterPro" id="IPR038718">
    <property type="entry name" value="SNF2-like_sf"/>
</dbReference>
<feature type="compositionally biased region" description="Low complexity" evidence="15">
    <location>
        <begin position="32"/>
        <end position="42"/>
    </location>
</feature>
<dbReference type="PANTHER" id="PTHR45626:SF12">
    <property type="entry name" value="DNA REPAIR PROTEIN RAD16"/>
    <property type="match status" value="1"/>
</dbReference>
<comment type="subcellular location">
    <subcellularLocation>
        <location evidence="1">Nucleus matrix</location>
    </subcellularLocation>
</comment>
<evidence type="ECO:0000256" key="5">
    <source>
        <dbReference type="ARBA" id="ARBA00022723"/>
    </source>
</evidence>
<dbReference type="InterPro" id="IPR049730">
    <property type="entry name" value="SNF2/RAD54-like_C"/>
</dbReference>
<feature type="region of interest" description="Disordered" evidence="15">
    <location>
        <begin position="276"/>
        <end position="366"/>
    </location>
</feature>
<dbReference type="Proteomes" id="UP001176517">
    <property type="component" value="Unassembled WGS sequence"/>
</dbReference>
<evidence type="ECO:0000259" key="16">
    <source>
        <dbReference type="PROSITE" id="PS50089"/>
    </source>
</evidence>
<feature type="compositionally biased region" description="Low complexity" evidence="15">
    <location>
        <begin position="96"/>
        <end position="109"/>
    </location>
</feature>
<feature type="domain" description="Helicase C-terminal" evidence="18">
    <location>
        <begin position="869"/>
        <end position="1019"/>
    </location>
</feature>
<dbReference type="PROSITE" id="PS50089">
    <property type="entry name" value="ZF_RING_2"/>
    <property type="match status" value="1"/>
</dbReference>
<dbReference type="PROSITE" id="PS51192">
    <property type="entry name" value="HELICASE_ATP_BIND_1"/>
    <property type="match status" value="1"/>
</dbReference>
<feature type="domain" description="Helicase ATP-binding" evidence="17">
    <location>
        <begin position="427"/>
        <end position="611"/>
    </location>
</feature>
<feature type="compositionally biased region" description="Low complexity" evidence="15">
    <location>
        <begin position="303"/>
        <end position="317"/>
    </location>
</feature>
<dbReference type="GO" id="GO:0005524">
    <property type="term" value="F:ATP binding"/>
    <property type="evidence" value="ECO:0007669"/>
    <property type="project" value="UniProtKB-KW"/>
</dbReference>
<dbReference type="AlphaFoldDB" id="A0AAN6GMB0"/>
<evidence type="ECO:0000259" key="17">
    <source>
        <dbReference type="PROSITE" id="PS51192"/>
    </source>
</evidence>
<evidence type="ECO:0000256" key="8">
    <source>
        <dbReference type="ARBA" id="ARBA00022801"/>
    </source>
</evidence>
<dbReference type="SMART" id="SM00102">
    <property type="entry name" value="ADF"/>
    <property type="match status" value="1"/>
</dbReference>
<organism evidence="20 21">
    <name type="scientific">Tilletia horrida</name>
    <dbReference type="NCBI Taxonomy" id="155126"/>
    <lineage>
        <taxon>Eukaryota</taxon>
        <taxon>Fungi</taxon>
        <taxon>Dikarya</taxon>
        <taxon>Basidiomycota</taxon>
        <taxon>Ustilaginomycotina</taxon>
        <taxon>Exobasidiomycetes</taxon>
        <taxon>Tilletiales</taxon>
        <taxon>Tilletiaceae</taxon>
        <taxon>Tilletia</taxon>
    </lineage>
</organism>
<sequence length="1183" mass="132294">MPRAAKKEYAEDSDDDDIIEISPPPVSRPRRAAAQASMALSKQKAKQEAEEEEEDEVEAAFAPARTKGKGKGKAKATSDDEREHTLERASSRNKAQIDADAMLAAQLAAENNSGSEDELLSPEEDSYQSADDDDSGSESDELPLRKRARVSNGSAPKKKAAAPSSRVNGKKKTSVASPSSRKKDKKKIVLSDSDFLTEDSDGPGLDSDEDGDLTDTEEVWRVRANRAKKGGVGGVSISMPDDWVFIKPNISNYIKTPANQGKRLPLVIREIAKKAREDKKREADAAAGVKDEPNGDTSKSRSRPSSAKRVSSSSTVTNGKKGPAKGSMQEDQRFETVKQRQARIRREKKEARSAAREARTGVKRARLSQYQRNKGKLEAHHPELTTVWQDLADVPIEPPKAAEPPHNIAPGVSLLPFQLESLHWLVKQEDSLWQGGLLADEMGMGKTVQMIALMLSDEDRFADADKKGPRATLVVAPTVALMQWNNEITKYAPQFKVVVWHGANRTATATTAAMRKADVVLTSYAVLESSFRRQESGFVRKGEKFTEPSAVHKVEWRRVILDEAHNIKDRATNTAKGAFALKSVYRWCLSGTPLQNRVGELFSMVRFIGAEPFANYYCLQCDCKSLHWHMIKGKFCAACGHTPMHHTCFWNNEVLKPIQRNGAELGEGKDAFMRLRTLLQHMMLRRTKLERADDMGLPPRTMLVRRDVFNEEEADLYQSLYTDGQRKFTTFIDHGTVLNNYSNIFTLLTRMRQMACHPDLVLRSKTGANAKLLAGQLSETHVCKLCADEAEDPIMSSCRHVFCRACISEYVGDGEDAGMKLECPYCHGILAIDLEQETMDDPRPEQNARQGLLSRLDLSKWRSSTKIEALVEELTALRSEDHTIKSIVFSQFRSFLDLIAFRLQRAGFKIARLEGDMTPQQRDRTIKYFSENTSVSVFLISLKAGGVALNLTEASRVYLMDPWWNPSVEMQAADRIHRIGQHRPIIVKRMIIENSIEARIVELQNKKSAMIEAAIGKDDSAMGRLSVADLQFLFQIRFYTLITTMASGIALSPECLETYQQLKLSKRFKFVTYRINDKSTEIIVDKTSTNTDWDDFTATLPENECRWAVYDFEWQKEGDGKRNKILFVSWSPDTAPVRGKMVAASSKDALRRALVGIGAEVQATDASEIAFEAIQDKVSRGGH</sequence>
<feature type="compositionally biased region" description="Basic and acidic residues" evidence="15">
    <location>
        <begin position="1"/>
        <end position="10"/>
    </location>
</feature>
<dbReference type="Gene3D" id="3.40.50.300">
    <property type="entry name" value="P-loop containing nucleotide triphosphate hydrolases"/>
    <property type="match status" value="1"/>
</dbReference>
<evidence type="ECO:0000256" key="4">
    <source>
        <dbReference type="ARBA" id="ARBA00015630"/>
    </source>
</evidence>
<dbReference type="GO" id="GO:0008270">
    <property type="term" value="F:zinc ion binding"/>
    <property type="evidence" value="ECO:0007669"/>
    <property type="project" value="UniProtKB-KW"/>
</dbReference>
<dbReference type="GO" id="GO:0004386">
    <property type="term" value="F:helicase activity"/>
    <property type="evidence" value="ECO:0007669"/>
    <property type="project" value="UniProtKB-KW"/>
</dbReference>
<dbReference type="SUPFAM" id="SSF55753">
    <property type="entry name" value="Actin depolymerizing proteins"/>
    <property type="match status" value="1"/>
</dbReference>
<accession>A0AAN6GMB0</accession>
<dbReference type="PROSITE" id="PS00518">
    <property type="entry name" value="ZF_RING_1"/>
    <property type="match status" value="1"/>
</dbReference>
<dbReference type="GO" id="GO:0015629">
    <property type="term" value="C:actin cytoskeleton"/>
    <property type="evidence" value="ECO:0007669"/>
    <property type="project" value="InterPro"/>
</dbReference>
<dbReference type="GO" id="GO:0003779">
    <property type="term" value="F:actin binding"/>
    <property type="evidence" value="ECO:0007669"/>
    <property type="project" value="UniProtKB-KW"/>
</dbReference>
<dbReference type="InterPro" id="IPR017904">
    <property type="entry name" value="ADF/Cofilin"/>
</dbReference>
<feature type="compositionally biased region" description="Basic and acidic residues" evidence="15">
    <location>
        <begin position="328"/>
        <end position="338"/>
    </location>
</feature>
<dbReference type="SUPFAM" id="SSF52540">
    <property type="entry name" value="P-loop containing nucleoside triphosphate hydrolases"/>
    <property type="match status" value="2"/>
</dbReference>
<evidence type="ECO:0000256" key="13">
    <source>
        <dbReference type="ARBA" id="ARBA00032427"/>
    </source>
</evidence>
<dbReference type="SMART" id="SM00490">
    <property type="entry name" value="HELICc"/>
    <property type="match status" value="1"/>
</dbReference>
<dbReference type="CDD" id="cd18793">
    <property type="entry name" value="SF2_C_SNF"/>
    <property type="match status" value="1"/>
</dbReference>
<feature type="region of interest" description="Disordered" evidence="15">
    <location>
        <begin position="1"/>
        <end position="217"/>
    </location>
</feature>
<keyword evidence="5" id="KW-0479">Metal-binding</keyword>
<dbReference type="InterPro" id="IPR002108">
    <property type="entry name" value="ADF-H"/>
</dbReference>
<dbReference type="CDD" id="cd18008">
    <property type="entry name" value="DEXDc_SHPRH-like"/>
    <property type="match status" value="1"/>
</dbReference>
<comment type="similarity">
    <text evidence="2">Belongs to the actin-binding proteins ADF family.</text>
</comment>
<protein>
    <recommendedName>
        <fullName evidence="4">Cofilin</fullName>
    </recommendedName>
    <alternativeName>
        <fullName evidence="13">Actin-depolymerizing factor 1</fullName>
    </alternativeName>
</protein>
<evidence type="ECO:0000256" key="1">
    <source>
        <dbReference type="ARBA" id="ARBA00004109"/>
    </source>
</evidence>
<keyword evidence="6" id="KW-0547">Nucleotide-binding</keyword>
<dbReference type="SUPFAM" id="SSF57850">
    <property type="entry name" value="RING/U-box"/>
    <property type="match status" value="1"/>
</dbReference>
<keyword evidence="7 14" id="KW-0863">Zinc-finger</keyword>
<dbReference type="PROSITE" id="PS51263">
    <property type="entry name" value="ADF_H"/>
    <property type="match status" value="1"/>
</dbReference>
<evidence type="ECO:0000313" key="20">
    <source>
        <dbReference type="EMBL" id="KAK0545099.1"/>
    </source>
</evidence>
<dbReference type="Pfam" id="PF00241">
    <property type="entry name" value="Cofilin_ADF"/>
    <property type="match status" value="1"/>
</dbReference>
<dbReference type="PROSITE" id="PS51194">
    <property type="entry name" value="HELICASE_CTER"/>
    <property type="match status" value="1"/>
</dbReference>
<feature type="compositionally biased region" description="Acidic residues" evidence="15">
    <location>
        <begin position="115"/>
        <end position="141"/>
    </location>
</feature>
<dbReference type="InterPro" id="IPR050628">
    <property type="entry name" value="SNF2_RAD54_helicase_TF"/>
</dbReference>
<evidence type="ECO:0000256" key="6">
    <source>
        <dbReference type="ARBA" id="ARBA00022741"/>
    </source>
</evidence>
<dbReference type="EMBL" id="JAPDMZ010000247">
    <property type="protein sequence ID" value="KAK0545099.1"/>
    <property type="molecule type" value="Genomic_DNA"/>
</dbReference>
<reference evidence="20" key="1">
    <citation type="journal article" date="2023" name="PhytoFront">
        <title>Draft Genome Resources of Seven Strains of Tilletia horrida, Causal Agent of Kernel Smut of Rice.</title>
        <authorList>
            <person name="Khanal S."/>
            <person name="Antony Babu S."/>
            <person name="Zhou X.G."/>
        </authorList>
    </citation>
    <scope>NUCLEOTIDE SEQUENCE</scope>
    <source>
        <strain evidence="20">TX6</strain>
    </source>
</reference>
<dbReference type="InterPro" id="IPR014001">
    <property type="entry name" value="Helicase_ATP-bd"/>
</dbReference>
<name>A0AAN6GMB0_9BASI</name>